<organism evidence="2 3">
    <name type="scientific">Arabidopsis thaliana</name>
    <name type="common">Mouse-ear cress</name>
    <dbReference type="NCBI Taxonomy" id="3702"/>
    <lineage>
        <taxon>Eukaryota</taxon>
        <taxon>Viridiplantae</taxon>
        <taxon>Streptophyta</taxon>
        <taxon>Embryophyta</taxon>
        <taxon>Tracheophyta</taxon>
        <taxon>Spermatophyta</taxon>
        <taxon>Magnoliopsida</taxon>
        <taxon>eudicotyledons</taxon>
        <taxon>Gunneridae</taxon>
        <taxon>Pentapetalae</taxon>
        <taxon>rosids</taxon>
        <taxon>malvids</taxon>
        <taxon>Brassicales</taxon>
        <taxon>Brassicaceae</taxon>
        <taxon>Camelineae</taxon>
        <taxon>Arabidopsis</taxon>
    </lineage>
</organism>
<proteinExistence type="predicted"/>
<evidence type="ECO:0000313" key="2">
    <source>
        <dbReference type="EMBL" id="CAA0384174.1"/>
    </source>
</evidence>
<protein>
    <submittedName>
        <fullName evidence="2">Uncharacterized protein</fullName>
    </submittedName>
</protein>
<evidence type="ECO:0000313" key="3">
    <source>
        <dbReference type="Proteomes" id="UP000434276"/>
    </source>
</evidence>
<sequence length="91" mass="9748">MAACDAAGNVVNEDELQFEEKHHGVFQDTPPPVANDHHAAGENAASAAAANDARLAALNARPAPVRQTLRDHNAPILIFPRQEPTASYQQK</sequence>
<dbReference type="AlphaFoldDB" id="A0A5S9XH31"/>
<gene>
    <name evidence="2" type="ORF">C24_LOCUS14366</name>
</gene>
<dbReference type="EMBL" id="CACSHJ010000089">
    <property type="protein sequence ID" value="CAA0384174.1"/>
    <property type="molecule type" value="Genomic_DNA"/>
</dbReference>
<reference evidence="2 3" key="1">
    <citation type="submission" date="2019-12" db="EMBL/GenBank/DDBJ databases">
        <authorList>
            <person name="Jiao W.-B."/>
            <person name="Schneeberger K."/>
        </authorList>
    </citation>
    <scope>NUCLEOTIDE SEQUENCE [LARGE SCALE GENOMIC DNA]</scope>
    <source>
        <strain evidence="3">cv. C24</strain>
    </source>
</reference>
<accession>A0A5S9XH31</accession>
<name>A0A5S9XH31_ARATH</name>
<feature type="region of interest" description="Disordered" evidence="1">
    <location>
        <begin position="15"/>
        <end position="47"/>
    </location>
</feature>
<dbReference type="Proteomes" id="UP000434276">
    <property type="component" value="Unassembled WGS sequence"/>
</dbReference>
<evidence type="ECO:0000256" key="1">
    <source>
        <dbReference type="SAM" id="MobiDB-lite"/>
    </source>
</evidence>